<evidence type="ECO:0000313" key="2">
    <source>
        <dbReference type="Proteomes" id="UP000320948"/>
    </source>
</evidence>
<dbReference type="Proteomes" id="UP000320948">
    <property type="component" value="Unassembled WGS sequence"/>
</dbReference>
<gene>
    <name evidence="1" type="ORF">DI628_07720</name>
</gene>
<sequence>MTLTPDYYHDSSPFNLLRTSMDERYLSAVDVLMPLLKLKDTRLARECLLMVLVNVVRLASYRPTHFLYYSRDNNDWTDLNRREALPFNPFRISRKLVEVVGAMADAGYLHHVIGHNPKPGEVRWAVQSRMGLTPQLLAFIKVHRLRDVPTLHASSYPVIRMRDGDGGMVYGAKRMPKAVARSDVFLRRYNAFMAEQDIQLDAVDHGVFLDEVSVYRVFNRNDWQCGGRLAGAWWMNCGRELRKAIYVNGEPTVELDYAAQHINLLYGLRGLALPSSDPYALHGFKREVVKAVCLRLINASDVEQAWQACRSEALKDVKAQRASVLAAEIDGCLSSLTDFEDGIVQAIRAKHSAIADDLCCDKGIGLMNLDSFICLSVLERLTSHGIPCLSVHDSFLVAESHEADLRLAMVDAYGAVGLKDFVPCI</sequence>
<organism evidence="1 2">
    <name type="scientific">Blastochloris viridis</name>
    <name type="common">Rhodopseudomonas viridis</name>
    <dbReference type="NCBI Taxonomy" id="1079"/>
    <lineage>
        <taxon>Bacteria</taxon>
        <taxon>Pseudomonadati</taxon>
        <taxon>Pseudomonadota</taxon>
        <taxon>Alphaproteobacteria</taxon>
        <taxon>Hyphomicrobiales</taxon>
        <taxon>Blastochloridaceae</taxon>
        <taxon>Blastochloris</taxon>
    </lineage>
</organism>
<protein>
    <recommendedName>
        <fullName evidence="3">DNA-directed RNA polymerase</fullName>
    </recommendedName>
</protein>
<dbReference type="EMBL" id="VAFM01000002">
    <property type="protein sequence ID" value="TKW60771.1"/>
    <property type="molecule type" value="Genomic_DNA"/>
</dbReference>
<accession>A0A6N4RBZ4</accession>
<comment type="caution">
    <text evidence="1">The sequence shown here is derived from an EMBL/GenBank/DDBJ whole genome shotgun (WGS) entry which is preliminary data.</text>
</comment>
<reference evidence="1 2" key="1">
    <citation type="journal article" date="2017" name="Nat. Commun.">
        <title>In situ click chemistry generation of cyclooxygenase-2 inhibitors.</title>
        <authorList>
            <person name="Bhardwaj A."/>
            <person name="Kaur J."/>
            <person name="Wuest M."/>
            <person name="Wuest F."/>
        </authorList>
    </citation>
    <scope>NUCLEOTIDE SEQUENCE [LARGE SCALE GENOMIC DNA]</scope>
    <source>
        <strain evidence="1">S2_018_000_R2_106</strain>
    </source>
</reference>
<proteinExistence type="predicted"/>
<dbReference type="AlphaFoldDB" id="A0A6N4RBZ4"/>
<name>A0A6N4RBZ4_BLAVI</name>
<evidence type="ECO:0000313" key="1">
    <source>
        <dbReference type="EMBL" id="TKW60771.1"/>
    </source>
</evidence>
<evidence type="ECO:0008006" key="3">
    <source>
        <dbReference type="Google" id="ProtNLM"/>
    </source>
</evidence>